<name>A0A9N8HR06_9STRA</name>
<accession>A0A9N8HR06</accession>
<keyword evidence="1" id="KW-0677">Repeat</keyword>
<feature type="compositionally biased region" description="Basic and acidic residues" evidence="2">
    <location>
        <begin position="8"/>
        <end position="20"/>
    </location>
</feature>
<dbReference type="Proteomes" id="UP001153069">
    <property type="component" value="Unassembled WGS sequence"/>
</dbReference>
<feature type="region of interest" description="Disordered" evidence="2">
    <location>
        <begin position="1"/>
        <end position="22"/>
    </location>
</feature>
<dbReference type="AlphaFoldDB" id="A0A9N8HR06"/>
<dbReference type="GO" id="GO:0016301">
    <property type="term" value="F:kinase activity"/>
    <property type="evidence" value="ECO:0007669"/>
    <property type="project" value="UniProtKB-KW"/>
</dbReference>
<dbReference type="InterPro" id="IPR032675">
    <property type="entry name" value="LRR_dom_sf"/>
</dbReference>
<organism evidence="3 4">
    <name type="scientific">Seminavis robusta</name>
    <dbReference type="NCBI Taxonomy" id="568900"/>
    <lineage>
        <taxon>Eukaryota</taxon>
        <taxon>Sar</taxon>
        <taxon>Stramenopiles</taxon>
        <taxon>Ochrophyta</taxon>
        <taxon>Bacillariophyta</taxon>
        <taxon>Bacillariophyceae</taxon>
        <taxon>Bacillariophycidae</taxon>
        <taxon>Naviculales</taxon>
        <taxon>Naviculaceae</taxon>
        <taxon>Seminavis</taxon>
    </lineage>
</organism>
<protein>
    <submittedName>
        <fullName evidence="3">LRR receptor-like serine threonine-protein kinase</fullName>
    </submittedName>
</protein>
<dbReference type="PANTHER" id="PTHR48010:SF58">
    <property type="entry name" value="RECEPTOR PROTEIN KINASE-LIKE PROTEIN ZAR1"/>
    <property type="match status" value="1"/>
</dbReference>
<keyword evidence="3" id="KW-0418">Kinase</keyword>
<gene>
    <name evidence="3" type="ORF">SEMRO_1508_G278440.1</name>
</gene>
<keyword evidence="3" id="KW-0808">Transferase</keyword>
<evidence type="ECO:0000256" key="2">
    <source>
        <dbReference type="SAM" id="MobiDB-lite"/>
    </source>
</evidence>
<evidence type="ECO:0000256" key="1">
    <source>
        <dbReference type="ARBA" id="ARBA00022737"/>
    </source>
</evidence>
<dbReference type="SUPFAM" id="SSF52058">
    <property type="entry name" value="L domain-like"/>
    <property type="match status" value="1"/>
</dbReference>
<keyword evidence="3" id="KW-0675">Receptor</keyword>
<keyword evidence="4" id="KW-1185">Reference proteome</keyword>
<evidence type="ECO:0000313" key="4">
    <source>
        <dbReference type="Proteomes" id="UP001153069"/>
    </source>
</evidence>
<evidence type="ECO:0000313" key="3">
    <source>
        <dbReference type="EMBL" id="CAB9524213.1"/>
    </source>
</evidence>
<dbReference type="Gene3D" id="3.80.10.10">
    <property type="entry name" value="Ribonuclease Inhibitor"/>
    <property type="match status" value="2"/>
</dbReference>
<dbReference type="FunFam" id="3.80.10.10:FF:000383">
    <property type="entry name" value="Leucine-rich repeat receptor protein kinase EMS1"/>
    <property type="match status" value="1"/>
</dbReference>
<dbReference type="OrthoDB" id="1728874at2759"/>
<reference evidence="3" key="1">
    <citation type="submission" date="2020-06" db="EMBL/GenBank/DDBJ databases">
        <authorList>
            <consortium name="Plant Systems Biology data submission"/>
        </authorList>
    </citation>
    <scope>NUCLEOTIDE SEQUENCE</scope>
    <source>
        <strain evidence="3">D6</strain>
    </source>
</reference>
<sequence>MTSQEFSPKPDADEKQREKAVPAVEAAGVQRALEAETALMTEKGAAVMRRTVSLAPPPPTTVAQANDQYQEAEAVLLEAKRASMRETVSIGIVPAGATEDDDETAVSVAATTTTQTTAGVTSGTTTIVSTATATTGTTTTTTDTGDVEEGGINTNHPTTTRMTLTTSAALAAVPPGLERSSLRASVPGAVAMAGIGGDDSSNHNIMDESSDETCRDVEQTGHSSTGGILDPLEEDLLVEARLVGADDSDVFEARTMEFQWRELATHPKVLAMLCVVVMVAVGVAVGVTRRSNSDSTDSDSPVWDVQDPFESNLPNNTLEAIRVPFSPQARANQWMLQDDTTNLTPQRQQQRFAMATFFYATNGEQWTLPSNHQWLNHSVHECHWGLYYDIDVKIEGIDYYEGSGTNGNFSTACPQNDGVVRVLVLAPINAVGTLPNELFQLLPELEVLDLSWNHGIHGTLPTYIGGMQKLGEAIFESTGLSGAIPSEVGLMPDLQLFSLHHCKIAQQMPTEIGSLSNLKQLFLEDNQITGPIPSELGLLSGLTTVELEANVLTGTLPAELFHNQSNLYKLSMGDNFFSGSIPPQINELPKVRVLVLQWSGLTGPLPDMSRLTRLTELRLGENEITGTLPSSLASMTNLDIIILDYTSLSGPIPSELGLLSRISEIWLQHTHLEGTLPSTLGQLQSLAALVFSNTPALTGIIPSEFGQLENMAEFWIDGTMITGSLPPELCELYNDGFLVDLRANCSLVECCSSY</sequence>
<dbReference type="PANTHER" id="PTHR48010">
    <property type="entry name" value="OS05G0588300 PROTEIN"/>
    <property type="match status" value="1"/>
</dbReference>
<dbReference type="InterPro" id="IPR050994">
    <property type="entry name" value="At_inactive_RLKs"/>
</dbReference>
<dbReference type="InterPro" id="IPR001611">
    <property type="entry name" value="Leu-rich_rpt"/>
</dbReference>
<comment type="caution">
    <text evidence="3">The sequence shown here is derived from an EMBL/GenBank/DDBJ whole genome shotgun (WGS) entry which is preliminary data.</text>
</comment>
<proteinExistence type="predicted"/>
<dbReference type="Pfam" id="PF00560">
    <property type="entry name" value="LRR_1"/>
    <property type="match status" value="2"/>
</dbReference>
<dbReference type="EMBL" id="CAICTM010001506">
    <property type="protein sequence ID" value="CAB9524213.1"/>
    <property type="molecule type" value="Genomic_DNA"/>
</dbReference>